<feature type="transmembrane region" description="Helical" evidence="1">
    <location>
        <begin position="39"/>
        <end position="58"/>
    </location>
</feature>
<proteinExistence type="predicted"/>
<protein>
    <submittedName>
        <fullName evidence="2">Uncharacterized protein</fullName>
    </submittedName>
</protein>
<organism evidence="2 3">
    <name type="scientific">Virgibacillus salinus</name>
    <dbReference type="NCBI Taxonomy" id="553311"/>
    <lineage>
        <taxon>Bacteria</taxon>
        <taxon>Bacillati</taxon>
        <taxon>Bacillota</taxon>
        <taxon>Bacilli</taxon>
        <taxon>Bacillales</taxon>
        <taxon>Bacillaceae</taxon>
        <taxon>Virgibacillus</taxon>
    </lineage>
</organism>
<accession>A0A1H0ZMS4</accession>
<keyword evidence="1" id="KW-0472">Membrane</keyword>
<reference evidence="2 3" key="1">
    <citation type="submission" date="2016-10" db="EMBL/GenBank/DDBJ databases">
        <authorList>
            <person name="de Groot N.N."/>
        </authorList>
    </citation>
    <scope>NUCLEOTIDE SEQUENCE [LARGE SCALE GENOMIC DNA]</scope>
    <source>
        <strain evidence="2 3">CGMCC 1.10449</strain>
    </source>
</reference>
<gene>
    <name evidence="2" type="ORF">SAMN05216231_1325</name>
</gene>
<dbReference type="Proteomes" id="UP000199444">
    <property type="component" value="Unassembled WGS sequence"/>
</dbReference>
<dbReference type="AlphaFoldDB" id="A0A1H0ZMS4"/>
<keyword evidence="3" id="KW-1185">Reference proteome</keyword>
<evidence type="ECO:0000256" key="1">
    <source>
        <dbReference type="SAM" id="Phobius"/>
    </source>
</evidence>
<name>A0A1H0ZMS4_9BACI</name>
<dbReference type="EMBL" id="FNKD01000001">
    <property type="protein sequence ID" value="SDQ28629.1"/>
    <property type="molecule type" value="Genomic_DNA"/>
</dbReference>
<keyword evidence="1" id="KW-0812">Transmembrane</keyword>
<evidence type="ECO:0000313" key="2">
    <source>
        <dbReference type="EMBL" id="SDQ28629.1"/>
    </source>
</evidence>
<evidence type="ECO:0000313" key="3">
    <source>
        <dbReference type="Proteomes" id="UP000199444"/>
    </source>
</evidence>
<sequence length="60" mass="6685">MKISEEETATDQLARNVYKSPLNPGIVGFGVVAIPHWSTIYFLIWGLIIALLVLRVFLGI</sequence>
<keyword evidence="1" id="KW-1133">Transmembrane helix</keyword>